<dbReference type="Gene3D" id="2.40.170.20">
    <property type="entry name" value="TonB-dependent receptor, beta-barrel domain"/>
    <property type="match status" value="1"/>
</dbReference>
<dbReference type="RefSeq" id="WP_258331663.1">
    <property type="nucleotide sequence ID" value="NZ_JAPTGG010000007.1"/>
</dbReference>
<evidence type="ECO:0000256" key="8">
    <source>
        <dbReference type="ARBA" id="ARBA00023077"/>
    </source>
</evidence>
<evidence type="ECO:0000256" key="2">
    <source>
        <dbReference type="ARBA" id="ARBA00022448"/>
    </source>
</evidence>
<evidence type="ECO:0000256" key="9">
    <source>
        <dbReference type="ARBA" id="ARBA00023136"/>
    </source>
</evidence>
<evidence type="ECO:0000256" key="7">
    <source>
        <dbReference type="ARBA" id="ARBA00023065"/>
    </source>
</evidence>
<dbReference type="InterPro" id="IPR036942">
    <property type="entry name" value="Beta-barrel_TonB_sf"/>
</dbReference>
<evidence type="ECO:0000256" key="13">
    <source>
        <dbReference type="SAM" id="SignalP"/>
    </source>
</evidence>
<evidence type="ECO:0000259" key="15">
    <source>
        <dbReference type="Pfam" id="PF07715"/>
    </source>
</evidence>
<feature type="signal peptide" evidence="13">
    <location>
        <begin position="1"/>
        <end position="24"/>
    </location>
</feature>
<accession>A0A9J6RND3</accession>
<keyword evidence="7" id="KW-0406">Ion transport</keyword>
<evidence type="ECO:0000313" key="16">
    <source>
        <dbReference type="EMBL" id="MCZ0865517.1"/>
    </source>
</evidence>
<dbReference type="InterPro" id="IPR012910">
    <property type="entry name" value="Plug_dom"/>
</dbReference>
<keyword evidence="17" id="KW-1185">Reference proteome</keyword>
<feature type="domain" description="TonB-dependent receptor-like beta-barrel" evidence="14">
    <location>
        <begin position="160"/>
        <end position="727"/>
    </location>
</feature>
<reference evidence="16 17" key="1">
    <citation type="submission" date="2022-12" db="EMBL/GenBank/DDBJ databases">
        <title>Dasania phycosphaerae sp. nov., isolated from particulate material of the south coast of Korea.</title>
        <authorList>
            <person name="Jiang Y."/>
        </authorList>
    </citation>
    <scope>NUCLEOTIDE SEQUENCE [LARGE SCALE GENOMIC DNA]</scope>
    <source>
        <strain evidence="16 17">GY-19</strain>
    </source>
</reference>
<dbReference type="Pfam" id="PF00593">
    <property type="entry name" value="TonB_dep_Rec_b-barrel"/>
    <property type="match status" value="1"/>
</dbReference>
<dbReference type="Proteomes" id="UP001069090">
    <property type="component" value="Unassembled WGS sequence"/>
</dbReference>
<dbReference type="EMBL" id="JAPTGG010000007">
    <property type="protein sequence ID" value="MCZ0865517.1"/>
    <property type="molecule type" value="Genomic_DNA"/>
</dbReference>
<dbReference type="PANTHER" id="PTHR32552:SF81">
    <property type="entry name" value="TONB-DEPENDENT OUTER MEMBRANE RECEPTOR"/>
    <property type="match status" value="1"/>
</dbReference>
<keyword evidence="9 11" id="KW-0472">Membrane</keyword>
<dbReference type="Pfam" id="PF07715">
    <property type="entry name" value="Plug"/>
    <property type="match status" value="1"/>
</dbReference>
<protein>
    <submittedName>
        <fullName evidence="16">TonB-dependent receptor</fullName>
    </submittedName>
</protein>
<dbReference type="InterPro" id="IPR000531">
    <property type="entry name" value="Beta-barrel_TonB"/>
</dbReference>
<evidence type="ECO:0000256" key="12">
    <source>
        <dbReference type="RuleBase" id="RU003357"/>
    </source>
</evidence>
<dbReference type="GO" id="GO:0006826">
    <property type="term" value="P:iron ion transport"/>
    <property type="evidence" value="ECO:0007669"/>
    <property type="project" value="UniProtKB-KW"/>
</dbReference>
<dbReference type="PROSITE" id="PS52016">
    <property type="entry name" value="TONB_DEPENDENT_REC_3"/>
    <property type="match status" value="1"/>
</dbReference>
<name>A0A9J6RND3_9GAMM</name>
<keyword evidence="5 11" id="KW-0812">Transmembrane</keyword>
<dbReference type="InterPro" id="IPR039426">
    <property type="entry name" value="TonB-dep_rcpt-like"/>
</dbReference>
<evidence type="ECO:0000313" key="17">
    <source>
        <dbReference type="Proteomes" id="UP001069090"/>
    </source>
</evidence>
<evidence type="ECO:0000256" key="5">
    <source>
        <dbReference type="ARBA" id="ARBA00022692"/>
    </source>
</evidence>
<evidence type="ECO:0000256" key="3">
    <source>
        <dbReference type="ARBA" id="ARBA00022452"/>
    </source>
</evidence>
<keyword evidence="6" id="KW-0408">Iron</keyword>
<sequence>MNNKKRLVTAIATAVAINANLSYAAVLEEVIVSAQKRNESLQDVPIAVAAFSQEDLKKSGANAVQDLIEFVPGVELFDDRGAGQPTWVIRGVGLADFNSNNTPASAIYYDDFYLTSNVMGGIGLFDIERVEILKGPQGGLYGKNTSGGAVLIHSQAPSLQDGNNGYLKASYGKWNSSTLEGAVGTALSDKVAIRLAATTHQGGGWQDSLATAKDDEWGDSDFSAYRAQLLFQANDNVDVLFKVDGGYDRSETTLLYNQPVYDAMGNFCQAALNGKADEDSCFTFGNVLDPSLPLPSEQDRDGTKVLAPPTNELDNSWQAFAMHINWDMSFATFTAITGYIDYENKQEFDFDAEAPNFLNEREGDAEIKSWSQEFRLTSNGNGKLDWLIGFTYAEDEISDNRKGDLTDFPFFQTSSERGFEQENESWSAYVQLKYQINDYLAANGSLRYTDEEKEIFNVFHFDEDPLNNFGGPSYILNNIKTDYKLEHNYSGHLGLDWTPTEDILVYGKITQGFKSGGFFGGFSFYESDVQPYKEEHVLSYEVGFKSNWLDNTLRVNGDVFFYDYQEVQGFIVIESDVTNTQLSKLDNMGDAEHLGYELDIIWLPQAVEGLKLSGSFTWLDAEFTEAKKTPVFDPAGNTQTLDGLDRTFAPDFSYTLQANYSWMLSDAYEAEAELGYNWRDDIVSKDSTISPLDHAAKGQDGYGLLNARFAIADVEGRWELALAGKNLANEEYAARVTTDDVVTYPLVPGQPRSWSIEALYNW</sequence>
<dbReference type="PANTHER" id="PTHR32552">
    <property type="entry name" value="FERRICHROME IRON RECEPTOR-RELATED"/>
    <property type="match status" value="1"/>
</dbReference>
<dbReference type="GO" id="GO:0009279">
    <property type="term" value="C:cell outer membrane"/>
    <property type="evidence" value="ECO:0007669"/>
    <property type="project" value="UniProtKB-SubCell"/>
</dbReference>
<comment type="subcellular location">
    <subcellularLocation>
        <location evidence="1 11">Cell outer membrane</location>
        <topology evidence="1 11">Multi-pass membrane protein</topology>
    </subcellularLocation>
</comment>
<keyword evidence="4" id="KW-0410">Iron transport</keyword>
<keyword evidence="13" id="KW-0732">Signal</keyword>
<keyword evidence="3 11" id="KW-1134">Transmembrane beta strand</keyword>
<evidence type="ECO:0000256" key="4">
    <source>
        <dbReference type="ARBA" id="ARBA00022496"/>
    </source>
</evidence>
<evidence type="ECO:0000256" key="10">
    <source>
        <dbReference type="ARBA" id="ARBA00023237"/>
    </source>
</evidence>
<feature type="domain" description="TonB-dependent receptor plug" evidence="15">
    <location>
        <begin position="41"/>
        <end position="149"/>
    </location>
</feature>
<evidence type="ECO:0000259" key="14">
    <source>
        <dbReference type="Pfam" id="PF00593"/>
    </source>
</evidence>
<keyword evidence="2 11" id="KW-0813">Transport</keyword>
<keyword evidence="8 12" id="KW-0798">TonB box</keyword>
<comment type="caution">
    <text evidence="16">The sequence shown here is derived from an EMBL/GenBank/DDBJ whole genome shotgun (WGS) entry which is preliminary data.</text>
</comment>
<proteinExistence type="inferred from homology"/>
<comment type="similarity">
    <text evidence="11 12">Belongs to the TonB-dependent receptor family.</text>
</comment>
<organism evidence="16 17">
    <name type="scientific">Dasania phycosphaerae</name>
    <dbReference type="NCBI Taxonomy" id="2950436"/>
    <lineage>
        <taxon>Bacteria</taxon>
        <taxon>Pseudomonadati</taxon>
        <taxon>Pseudomonadota</taxon>
        <taxon>Gammaproteobacteria</taxon>
        <taxon>Cellvibrionales</taxon>
        <taxon>Spongiibacteraceae</taxon>
        <taxon>Dasania</taxon>
    </lineage>
</organism>
<keyword evidence="16" id="KW-0675">Receptor</keyword>
<dbReference type="AlphaFoldDB" id="A0A9J6RND3"/>
<evidence type="ECO:0000256" key="11">
    <source>
        <dbReference type="PROSITE-ProRule" id="PRU01360"/>
    </source>
</evidence>
<evidence type="ECO:0000256" key="6">
    <source>
        <dbReference type="ARBA" id="ARBA00023004"/>
    </source>
</evidence>
<dbReference type="SUPFAM" id="SSF56935">
    <property type="entry name" value="Porins"/>
    <property type="match status" value="1"/>
</dbReference>
<gene>
    <name evidence="16" type="ORF">O0V09_09915</name>
</gene>
<keyword evidence="10 11" id="KW-0998">Cell outer membrane</keyword>
<evidence type="ECO:0000256" key="1">
    <source>
        <dbReference type="ARBA" id="ARBA00004571"/>
    </source>
</evidence>
<feature type="chain" id="PRO_5039942370" evidence="13">
    <location>
        <begin position="25"/>
        <end position="762"/>
    </location>
</feature>